<protein>
    <submittedName>
        <fullName evidence="2">Uncharacterized protein</fullName>
    </submittedName>
</protein>
<dbReference type="EMBL" id="CAXKWB010053938">
    <property type="protein sequence ID" value="CAL4175067.1"/>
    <property type="molecule type" value="Genomic_DNA"/>
</dbReference>
<gene>
    <name evidence="2" type="ORF">MNOR_LOCUS34610</name>
</gene>
<evidence type="ECO:0000313" key="2">
    <source>
        <dbReference type="EMBL" id="CAL4175067.1"/>
    </source>
</evidence>
<keyword evidence="3" id="KW-1185">Reference proteome</keyword>
<feature type="coiled-coil region" evidence="1">
    <location>
        <begin position="20"/>
        <end position="47"/>
    </location>
</feature>
<dbReference type="Proteomes" id="UP001497623">
    <property type="component" value="Unassembled WGS sequence"/>
</dbReference>
<organism evidence="2 3">
    <name type="scientific">Meganyctiphanes norvegica</name>
    <name type="common">Northern krill</name>
    <name type="synonym">Thysanopoda norvegica</name>
    <dbReference type="NCBI Taxonomy" id="48144"/>
    <lineage>
        <taxon>Eukaryota</taxon>
        <taxon>Metazoa</taxon>
        <taxon>Ecdysozoa</taxon>
        <taxon>Arthropoda</taxon>
        <taxon>Crustacea</taxon>
        <taxon>Multicrustacea</taxon>
        <taxon>Malacostraca</taxon>
        <taxon>Eumalacostraca</taxon>
        <taxon>Eucarida</taxon>
        <taxon>Euphausiacea</taxon>
        <taxon>Euphausiidae</taxon>
        <taxon>Meganyctiphanes</taxon>
    </lineage>
</organism>
<evidence type="ECO:0000256" key="1">
    <source>
        <dbReference type="SAM" id="Coils"/>
    </source>
</evidence>
<name>A0AAV2S8R3_MEGNR</name>
<comment type="caution">
    <text evidence="2">The sequence shown here is derived from an EMBL/GenBank/DDBJ whole genome shotgun (WGS) entry which is preliminary data.</text>
</comment>
<proteinExistence type="predicted"/>
<dbReference type="AlphaFoldDB" id="A0AAV2S8R3"/>
<sequence>MCKPLSDTWGTFVSVSALNMEEVQNAVAALQIQVNNVEDRVTTLESQLVFKDKSEFDSAVDDKFVPALEQAKMDLKSEARSVASRRTIFFIQGLDPPVDGDDKALILRLNF</sequence>
<evidence type="ECO:0000313" key="3">
    <source>
        <dbReference type="Proteomes" id="UP001497623"/>
    </source>
</evidence>
<keyword evidence="1" id="KW-0175">Coiled coil</keyword>
<accession>A0AAV2S8R3</accession>
<reference evidence="2 3" key="1">
    <citation type="submission" date="2024-05" db="EMBL/GenBank/DDBJ databases">
        <authorList>
            <person name="Wallberg A."/>
        </authorList>
    </citation>
    <scope>NUCLEOTIDE SEQUENCE [LARGE SCALE GENOMIC DNA]</scope>
</reference>
<feature type="non-terminal residue" evidence="2">
    <location>
        <position position="111"/>
    </location>
</feature>